<keyword evidence="1" id="KW-0472">Membrane</keyword>
<proteinExistence type="predicted"/>
<dbReference type="InterPro" id="IPR050570">
    <property type="entry name" value="Cell_wall_metabolism_enzyme"/>
</dbReference>
<dbReference type="EMBL" id="CM001368">
    <property type="protein sequence ID" value="EHJ48087.1"/>
    <property type="molecule type" value="Genomic_DNA"/>
</dbReference>
<dbReference type="MEROPS" id="M23.011"/>
<dbReference type="AlphaFoldDB" id="G7Q873"/>
<evidence type="ECO:0000313" key="4">
    <source>
        <dbReference type="Proteomes" id="UP000004662"/>
    </source>
</evidence>
<dbReference type="CDD" id="cd12797">
    <property type="entry name" value="M23_peptidase"/>
    <property type="match status" value="1"/>
</dbReference>
<accession>G7Q873</accession>
<dbReference type="InterPro" id="IPR016047">
    <property type="entry name" value="M23ase_b-sheet_dom"/>
</dbReference>
<dbReference type="OrthoDB" id="9815245at2"/>
<dbReference type="PANTHER" id="PTHR21666:SF270">
    <property type="entry name" value="MUREIN HYDROLASE ACTIVATOR ENVC"/>
    <property type="match status" value="1"/>
</dbReference>
<sequence>MLERRLDIFVHTQQGVRRIFTYRRWMFLLPAALTLSLALGCLFLWPYRAGHDALSVRRQQALGRLAGQKAAALRLRERILRLEGEAARIGSFDGKLAAMLGAPRERGGPGGLAGRGADLVLGDTHTHRLLEFLEALQGRMAAEEVAQQALALSLFERRLEFLAKPSLWPAKGYITSGFGGRSSPFGRGGDFHNGVDIKVPLGSPVVAAGAGRVTEADTVNGYGLRVVVSHDFGLETVYAHLKKAEVRPGQQVRRGERIGLSGNSGRTTGAHLHYEVHAGGTPVNPRQYMLD</sequence>
<evidence type="ECO:0000259" key="2">
    <source>
        <dbReference type="Pfam" id="PF01551"/>
    </source>
</evidence>
<dbReference type="Gene3D" id="2.70.70.10">
    <property type="entry name" value="Glucose Permease (Domain IIA)"/>
    <property type="match status" value="1"/>
</dbReference>
<dbReference type="SUPFAM" id="SSF51261">
    <property type="entry name" value="Duplicated hybrid motif"/>
    <property type="match status" value="1"/>
</dbReference>
<organism evidence="3 4">
    <name type="scientific">Solidesulfovibrio carbinoliphilus subsp. oakridgensis</name>
    <dbReference type="NCBI Taxonomy" id="694327"/>
    <lineage>
        <taxon>Bacteria</taxon>
        <taxon>Pseudomonadati</taxon>
        <taxon>Thermodesulfobacteriota</taxon>
        <taxon>Desulfovibrionia</taxon>
        <taxon>Desulfovibrionales</taxon>
        <taxon>Desulfovibrionaceae</taxon>
        <taxon>Solidesulfovibrio</taxon>
    </lineage>
</organism>
<dbReference type="RefSeq" id="WP_009181470.1">
    <property type="nucleotide sequence ID" value="NZ_CM001368.1"/>
</dbReference>
<name>G7Q873_9BACT</name>
<dbReference type="Pfam" id="PF01551">
    <property type="entry name" value="Peptidase_M23"/>
    <property type="match status" value="1"/>
</dbReference>
<reference evidence="4" key="1">
    <citation type="journal article" date="2015" name="Genome Announc.">
        <title>High-Quality Draft Genome Sequence of Desulfovibrio carbinoliphilus FW-101-2B, an Organic Acid-Oxidizing Sulfate-Reducing Bacterium Isolated from Uranium(VI)-Contaminated Groundwater.</title>
        <authorList>
            <person name="Ramsay B.D."/>
            <person name="Hwang C."/>
            <person name="Woo H.L."/>
            <person name="Carroll S.L."/>
            <person name="Lucas S."/>
            <person name="Han J."/>
            <person name="Lapidus A.L."/>
            <person name="Cheng J.F."/>
            <person name="Goodwin L.A."/>
            <person name="Pitluck S."/>
            <person name="Peters L."/>
            <person name="Chertkov O."/>
            <person name="Held B."/>
            <person name="Detter J.C."/>
            <person name="Han C.S."/>
            <person name="Tapia R."/>
            <person name="Land M.L."/>
            <person name="Hauser L.J."/>
            <person name="Kyrpides N.C."/>
            <person name="Ivanova N.N."/>
            <person name="Mikhailova N."/>
            <person name="Pagani I."/>
            <person name="Woyke T."/>
            <person name="Arkin A.P."/>
            <person name="Dehal P."/>
            <person name="Chivian D."/>
            <person name="Criddle C.S."/>
            <person name="Wu W."/>
            <person name="Chakraborty R."/>
            <person name="Hazen T.C."/>
            <person name="Fields M.W."/>
        </authorList>
    </citation>
    <scope>NUCLEOTIDE SEQUENCE [LARGE SCALE GENOMIC DNA]</scope>
    <source>
        <strain evidence="4">FW-101-2B</strain>
    </source>
</reference>
<gene>
    <name evidence="3" type="ORF">DFW101_2081</name>
</gene>
<keyword evidence="1" id="KW-1133">Transmembrane helix</keyword>
<evidence type="ECO:0000256" key="1">
    <source>
        <dbReference type="SAM" id="Phobius"/>
    </source>
</evidence>
<feature type="transmembrane region" description="Helical" evidence="1">
    <location>
        <begin position="27"/>
        <end position="47"/>
    </location>
</feature>
<dbReference type="InterPro" id="IPR011055">
    <property type="entry name" value="Dup_hybrid_motif"/>
</dbReference>
<dbReference type="PANTHER" id="PTHR21666">
    <property type="entry name" value="PEPTIDASE-RELATED"/>
    <property type="match status" value="1"/>
</dbReference>
<evidence type="ECO:0000313" key="3">
    <source>
        <dbReference type="EMBL" id="EHJ48087.1"/>
    </source>
</evidence>
<dbReference type="Proteomes" id="UP000004662">
    <property type="component" value="Chromosome"/>
</dbReference>
<dbReference type="eggNOG" id="COG0739">
    <property type="taxonomic scope" value="Bacteria"/>
</dbReference>
<protein>
    <submittedName>
        <fullName evidence="3">Peptidase M23</fullName>
    </submittedName>
</protein>
<dbReference type="GO" id="GO:0004222">
    <property type="term" value="F:metalloendopeptidase activity"/>
    <property type="evidence" value="ECO:0007669"/>
    <property type="project" value="TreeGrafter"/>
</dbReference>
<feature type="domain" description="M23ase beta-sheet core" evidence="2">
    <location>
        <begin position="191"/>
        <end position="285"/>
    </location>
</feature>
<dbReference type="STRING" id="694327.DFW101_2081"/>
<keyword evidence="1" id="KW-0812">Transmembrane</keyword>
<keyword evidence="4" id="KW-1185">Reference proteome</keyword>
<dbReference type="HOGENOM" id="CLU_029425_2_4_7"/>